<evidence type="ECO:0000313" key="3">
    <source>
        <dbReference type="Proteomes" id="UP001159641"/>
    </source>
</evidence>
<dbReference type="EMBL" id="JAIQCJ010001608">
    <property type="protein sequence ID" value="KAJ8788441.1"/>
    <property type="molecule type" value="Genomic_DNA"/>
</dbReference>
<evidence type="ECO:0000313" key="2">
    <source>
        <dbReference type="EMBL" id="KAJ8788441.1"/>
    </source>
</evidence>
<dbReference type="Proteomes" id="UP001159641">
    <property type="component" value="Unassembled WGS sequence"/>
</dbReference>
<reference evidence="2 3" key="1">
    <citation type="submission" date="2022-11" db="EMBL/GenBank/DDBJ databases">
        <title>Whole genome sequence of Eschrichtius robustus ER-17-0199.</title>
        <authorList>
            <person name="Bruniche-Olsen A."/>
            <person name="Black A.N."/>
            <person name="Fields C.J."/>
            <person name="Walden K."/>
            <person name="Dewoody J.A."/>
        </authorList>
    </citation>
    <scope>NUCLEOTIDE SEQUENCE [LARGE SCALE GENOMIC DNA]</scope>
    <source>
        <strain evidence="2">ER-17-0199</strain>
        <tissue evidence="2">Blubber</tissue>
    </source>
</reference>
<gene>
    <name evidence="2" type="ORF">J1605_022499</name>
</gene>
<name>A0AB34H6K8_ESCRO</name>
<feature type="region of interest" description="Disordered" evidence="1">
    <location>
        <begin position="41"/>
        <end position="87"/>
    </location>
</feature>
<sequence>MGPELCGSTAGSPKAWPPGSVFAHSALVRASASLRQLLDGQLGAGKGLAPEPSRSQRPRTPPRPRGLLATQPWSSSVAPTPGLPGNGTRAFLPLRPAMWLSVRRMVTLQPLNSPDLWASASLAMKWVQ</sequence>
<keyword evidence="3" id="KW-1185">Reference proteome</keyword>
<protein>
    <submittedName>
        <fullName evidence="2">Uncharacterized protein</fullName>
    </submittedName>
</protein>
<comment type="caution">
    <text evidence="2">The sequence shown here is derived from an EMBL/GenBank/DDBJ whole genome shotgun (WGS) entry which is preliminary data.</text>
</comment>
<evidence type="ECO:0000256" key="1">
    <source>
        <dbReference type="SAM" id="MobiDB-lite"/>
    </source>
</evidence>
<accession>A0AB34H6K8</accession>
<proteinExistence type="predicted"/>
<organism evidence="2 3">
    <name type="scientific">Eschrichtius robustus</name>
    <name type="common">California gray whale</name>
    <name type="synonym">Eschrichtius gibbosus</name>
    <dbReference type="NCBI Taxonomy" id="9764"/>
    <lineage>
        <taxon>Eukaryota</taxon>
        <taxon>Metazoa</taxon>
        <taxon>Chordata</taxon>
        <taxon>Craniata</taxon>
        <taxon>Vertebrata</taxon>
        <taxon>Euteleostomi</taxon>
        <taxon>Mammalia</taxon>
        <taxon>Eutheria</taxon>
        <taxon>Laurasiatheria</taxon>
        <taxon>Artiodactyla</taxon>
        <taxon>Whippomorpha</taxon>
        <taxon>Cetacea</taxon>
        <taxon>Mysticeti</taxon>
        <taxon>Eschrichtiidae</taxon>
        <taxon>Eschrichtius</taxon>
    </lineage>
</organism>
<dbReference type="AlphaFoldDB" id="A0AB34H6K8"/>